<evidence type="ECO:0000313" key="3">
    <source>
        <dbReference type="Proteomes" id="UP000536640"/>
    </source>
</evidence>
<evidence type="ECO:0000259" key="1">
    <source>
        <dbReference type="Pfam" id="PF03061"/>
    </source>
</evidence>
<accession>A0A840QYX6</accession>
<dbReference type="EMBL" id="JACHHW010000001">
    <property type="protein sequence ID" value="MBB5185915.1"/>
    <property type="molecule type" value="Genomic_DNA"/>
</dbReference>
<dbReference type="Proteomes" id="UP000536640">
    <property type="component" value="Unassembled WGS sequence"/>
</dbReference>
<sequence length="139" mass="15338">MQHKQFVADEGQYDDRGLVKNAVISAWFEAAGKIYLDECHTQGDKACLSQAWQQQSLQFDYLHACQPHPSVELELSVIELGKCSCTLGCRFYQADKLLAVGSSVMVLVSKLDGAVGMIPVATREVLKGEMLGFLRIARS</sequence>
<dbReference type="InterPro" id="IPR006683">
    <property type="entry name" value="Thioestr_dom"/>
</dbReference>
<protein>
    <submittedName>
        <fullName evidence="2">Acyl-CoA thioesterase FadM</fullName>
    </submittedName>
</protein>
<evidence type="ECO:0000313" key="2">
    <source>
        <dbReference type="EMBL" id="MBB5185915.1"/>
    </source>
</evidence>
<dbReference type="GO" id="GO:0016790">
    <property type="term" value="F:thiolester hydrolase activity"/>
    <property type="evidence" value="ECO:0007669"/>
    <property type="project" value="UniProtKB-ARBA"/>
</dbReference>
<dbReference type="Gene3D" id="3.10.129.10">
    <property type="entry name" value="Hotdog Thioesterase"/>
    <property type="match status" value="1"/>
</dbReference>
<name>A0A840QYX6_9GAMM</name>
<feature type="domain" description="Thioesterase" evidence="1">
    <location>
        <begin position="17"/>
        <end position="97"/>
    </location>
</feature>
<proteinExistence type="predicted"/>
<dbReference type="InterPro" id="IPR029069">
    <property type="entry name" value="HotDog_dom_sf"/>
</dbReference>
<keyword evidence="3" id="KW-1185">Reference proteome</keyword>
<organism evidence="2 3">
    <name type="scientific">Zhongshania antarctica</name>
    <dbReference type="NCBI Taxonomy" id="641702"/>
    <lineage>
        <taxon>Bacteria</taxon>
        <taxon>Pseudomonadati</taxon>
        <taxon>Pseudomonadota</taxon>
        <taxon>Gammaproteobacteria</taxon>
        <taxon>Cellvibrionales</taxon>
        <taxon>Spongiibacteraceae</taxon>
        <taxon>Zhongshania</taxon>
    </lineage>
</organism>
<dbReference type="Pfam" id="PF03061">
    <property type="entry name" value="4HBT"/>
    <property type="match status" value="1"/>
</dbReference>
<dbReference type="AlphaFoldDB" id="A0A840QYX6"/>
<comment type="caution">
    <text evidence="2">The sequence shown here is derived from an EMBL/GenBank/DDBJ whole genome shotgun (WGS) entry which is preliminary data.</text>
</comment>
<reference evidence="2 3" key="1">
    <citation type="submission" date="2020-08" db="EMBL/GenBank/DDBJ databases">
        <title>Genomic Encyclopedia of Type Strains, Phase IV (KMG-IV): sequencing the most valuable type-strain genomes for metagenomic binning, comparative biology and taxonomic classification.</title>
        <authorList>
            <person name="Goeker M."/>
        </authorList>
    </citation>
    <scope>NUCLEOTIDE SEQUENCE [LARGE SCALE GENOMIC DNA]</scope>
    <source>
        <strain evidence="2 3">DSM 25701</strain>
    </source>
</reference>
<gene>
    <name evidence="2" type="ORF">HNQ57_000174</name>
</gene>
<dbReference type="RefSeq" id="WP_184460750.1">
    <property type="nucleotide sequence ID" value="NZ_JACHHW010000001.1"/>
</dbReference>
<dbReference type="SUPFAM" id="SSF54637">
    <property type="entry name" value="Thioesterase/thiol ester dehydrase-isomerase"/>
    <property type="match status" value="1"/>
</dbReference>